<dbReference type="GO" id="GO:0003677">
    <property type="term" value="F:DNA binding"/>
    <property type="evidence" value="ECO:0007669"/>
    <property type="project" value="UniProtKB-KW"/>
</dbReference>
<dbReference type="InterPro" id="IPR058245">
    <property type="entry name" value="NreC/VraR/RcsB-like_REC"/>
</dbReference>
<evidence type="ECO:0000259" key="6">
    <source>
        <dbReference type="PROSITE" id="PS50043"/>
    </source>
</evidence>
<dbReference type="InterPro" id="IPR011712">
    <property type="entry name" value="Sig_transdc_His_kin_sub3_dim/P"/>
</dbReference>
<dbReference type="SUPFAM" id="SSF46894">
    <property type="entry name" value="C-terminal effector domain of the bipartite response regulators"/>
    <property type="match status" value="1"/>
</dbReference>
<dbReference type="CDD" id="cd06170">
    <property type="entry name" value="LuxR_C_like"/>
    <property type="match status" value="1"/>
</dbReference>
<dbReference type="SMART" id="SM00448">
    <property type="entry name" value="REC"/>
    <property type="match status" value="1"/>
</dbReference>
<organism evidence="8">
    <name type="scientific">mine drainage metagenome</name>
    <dbReference type="NCBI Taxonomy" id="410659"/>
    <lineage>
        <taxon>unclassified sequences</taxon>
        <taxon>metagenomes</taxon>
        <taxon>ecological metagenomes</taxon>
    </lineage>
</organism>
<dbReference type="GO" id="GO:0046983">
    <property type="term" value="F:protein dimerization activity"/>
    <property type="evidence" value="ECO:0007669"/>
    <property type="project" value="InterPro"/>
</dbReference>
<feature type="domain" description="Response regulatory" evidence="7">
    <location>
        <begin position="386"/>
        <end position="500"/>
    </location>
</feature>
<dbReference type="Gene3D" id="3.40.50.2300">
    <property type="match status" value="1"/>
</dbReference>
<keyword evidence="4" id="KW-0238">DNA-binding</keyword>
<keyword evidence="1" id="KW-0597">Phosphoprotein</keyword>
<dbReference type="AlphaFoldDB" id="E6PUZ2"/>
<protein>
    <submittedName>
        <fullName evidence="8">Putative two-component sensor (Modular protein)</fullName>
    </submittedName>
</protein>
<dbReference type="InterPro" id="IPR016032">
    <property type="entry name" value="Sig_transdc_resp-reg_C-effctor"/>
</dbReference>
<reference evidence="8" key="1">
    <citation type="submission" date="2009-10" db="EMBL/GenBank/DDBJ databases">
        <title>Diversity of trophic interactions inside an arsenic-rich microbial ecosystem.</title>
        <authorList>
            <person name="Bertin P.N."/>
            <person name="Heinrich-Salmeron A."/>
            <person name="Pelletier E."/>
            <person name="Goulhen-Chollet F."/>
            <person name="Arsene-Ploetze F."/>
            <person name="Gallien S."/>
            <person name="Calteau A."/>
            <person name="Vallenet D."/>
            <person name="Casiot C."/>
            <person name="Chane-Woon-Ming B."/>
            <person name="Giloteaux L."/>
            <person name="Barakat M."/>
            <person name="Bonnefoy V."/>
            <person name="Bruneel O."/>
            <person name="Chandler M."/>
            <person name="Cleiss J."/>
            <person name="Duran R."/>
            <person name="Elbaz-Poulichet F."/>
            <person name="Fonknechten N."/>
            <person name="Lauga B."/>
            <person name="Mornico D."/>
            <person name="Ortet P."/>
            <person name="Schaeffer C."/>
            <person name="Siguier P."/>
            <person name="Alexander Thil Smith A."/>
            <person name="Van Dorsselaer A."/>
            <person name="Weissenbach J."/>
            <person name="Medigue C."/>
            <person name="Le Paslier D."/>
        </authorList>
    </citation>
    <scope>NUCLEOTIDE SEQUENCE</scope>
</reference>
<feature type="domain" description="HTH luxR-type" evidence="6">
    <location>
        <begin position="524"/>
        <end position="589"/>
    </location>
</feature>
<keyword evidence="2" id="KW-0808">Transferase</keyword>
<evidence type="ECO:0000256" key="5">
    <source>
        <dbReference type="SAM" id="MobiDB-lite"/>
    </source>
</evidence>
<evidence type="ECO:0000313" key="8">
    <source>
        <dbReference type="EMBL" id="CBH98749.1"/>
    </source>
</evidence>
<dbReference type="Gene3D" id="3.30.565.10">
    <property type="entry name" value="Histidine kinase-like ATPase, C-terminal domain"/>
    <property type="match status" value="1"/>
</dbReference>
<dbReference type="EMBL" id="CABM01000061">
    <property type="protein sequence ID" value="CBH98749.1"/>
    <property type="molecule type" value="Genomic_DNA"/>
</dbReference>
<evidence type="ECO:0000256" key="2">
    <source>
        <dbReference type="ARBA" id="ARBA00022679"/>
    </source>
</evidence>
<dbReference type="InterPro" id="IPR000792">
    <property type="entry name" value="Tscrpt_reg_LuxR_C"/>
</dbReference>
<dbReference type="SUPFAM" id="SSF52172">
    <property type="entry name" value="CheY-like"/>
    <property type="match status" value="1"/>
</dbReference>
<evidence type="ECO:0000259" key="7">
    <source>
        <dbReference type="PROSITE" id="PS50110"/>
    </source>
</evidence>
<dbReference type="PANTHER" id="PTHR24421">
    <property type="entry name" value="NITRATE/NITRITE SENSOR PROTEIN NARX-RELATED"/>
    <property type="match status" value="1"/>
</dbReference>
<dbReference type="SUPFAM" id="SSF55874">
    <property type="entry name" value="ATPase domain of HSP90 chaperone/DNA topoisomerase II/histidine kinase"/>
    <property type="match status" value="1"/>
</dbReference>
<dbReference type="PROSITE" id="PS50043">
    <property type="entry name" value="HTH_LUXR_2"/>
    <property type="match status" value="1"/>
</dbReference>
<dbReference type="InterPro" id="IPR036890">
    <property type="entry name" value="HATPase_C_sf"/>
</dbReference>
<comment type="caution">
    <text evidence="8">The sequence shown here is derived from an EMBL/GenBank/DDBJ whole genome shotgun (WGS) entry which is preliminary data.</text>
</comment>
<dbReference type="GO" id="GO:0006355">
    <property type="term" value="P:regulation of DNA-templated transcription"/>
    <property type="evidence" value="ECO:0007669"/>
    <property type="project" value="InterPro"/>
</dbReference>
<name>E6PUZ2_9ZZZZ</name>
<dbReference type="GO" id="GO:0016020">
    <property type="term" value="C:membrane"/>
    <property type="evidence" value="ECO:0007669"/>
    <property type="project" value="InterPro"/>
</dbReference>
<evidence type="ECO:0000256" key="3">
    <source>
        <dbReference type="ARBA" id="ARBA00022777"/>
    </source>
</evidence>
<dbReference type="Gene3D" id="3.30.450.20">
    <property type="entry name" value="PAS domain"/>
    <property type="match status" value="1"/>
</dbReference>
<dbReference type="Pfam" id="PF07730">
    <property type="entry name" value="HisKA_3"/>
    <property type="match status" value="1"/>
</dbReference>
<evidence type="ECO:0000256" key="1">
    <source>
        <dbReference type="ARBA" id="ARBA00022553"/>
    </source>
</evidence>
<dbReference type="Pfam" id="PF00072">
    <property type="entry name" value="Response_reg"/>
    <property type="match status" value="1"/>
</dbReference>
<dbReference type="PRINTS" id="PR00038">
    <property type="entry name" value="HTHLUXR"/>
</dbReference>
<dbReference type="InterPro" id="IPR050482">
    <property type="entry name" value="Sensor_HK_TwoCompSys"/>
</dbReference>
<dbReference type="InterPro" id="IPR011006">
    <property type="entry name" value="CheY-like_superfamily"/>
</dbReference>
<proteinExistence type="predicted"/>
<dbReference type="InterPro" id="IPR001789">
    <property type="entry name" value="Sig_transdc_resp-reg_receiver"/>
</dbReference>
<accession>E6PUZ2</accession>
<evidence type="ECO:0000256" key="4">
    <source>
        <dbReference type="ARBA" id="ARBA00023125"/>
    </source>
</evidence>
<gene>
    <name evidence="8" type="ORF">CARN2_4231</name>
</gene>
<dbReference type="CDD" id="cd17535">
    <property type="entry name" value="REC_NarL-like"/>
    <property type="match status" value="1"/>
</dbReference>
<dbReference type="Gene3D" id="1.20.5.1930">
    <property type="match status" value="1"/>
</dbReference>
<dbReference type="GO" id="GO:0000155">
    <property type="term" value="F:phosphorelay sensor kinase activity"/>
    <property type="evidence" value="ECO:0007669"/>
    <property type="project" value="InterPro"/>
</dbReference>
<keyword evidence="3" id="KW-0418">Kinase</keyword>
<feature type="region of interest" description="Disordered" evidence="5">
    <location>
        <begin position="1"/>
        <end position="29"/>
    </location>
</feature>
<sequence>MHAGSRDSRTEPATGAKPSHVGRPPEIAPSPALPAAEACHLIERLPGFVFSLEHAGDQLHFTYASACCLAVCGLAYEGLNAQGSGFLSLIDARDLPAFHAKLQASAVVGVWNWEGRLQTPHGPKWVNIRAQTRPLGPLLAESVGIMLNVSQSHLRESQLRDMSAELRSMAVRLESVRELERARLARDLHDDLGQVLTALKMDLASLHHLLRKPGGTAHAQLFENMDRLIDAAADSGRRVAAELRPSVLDLGLEPALRWLTDQHRARYGIRLRCSARLKAPIGELMATEIFRIAQEALTNIARHAQARQAWLKLADGPEGICLEVRDDGKGFAVPQAAAPAEALRPTYGMRGMRERASATARRQKAAPWSGSACRPRTRAMLKLSLRVLIVDDHALLAESVARFLQANSIEAAWCADPGQALQRMREEDWSVVLLDLSMPDGNGLDLLKRIKLVKPGLPVLILSMHPEQQFALRALRNGAAGYLTKGCSPEIVIEAIRKVARGGRYLTAVVADQLAIHLDDGDSTETPHLRLSDREMQVFMRLAQGSSVNGIAEELHISGKTVSTHKTRLMAKLGLDKDADLVRYAMHQGLIT</sequence>
<dbReference type="CDD" id="cd16917">
    <property type="entry name" value="HATPase_UhpB-NarQ-NarX-like"/>
    <property type="match status" value="1"/>
</dbReference>
<dbReference type="PROSITE" id="PS00622">
    <property type="entry name" value="HTH_LUXR_1"/>
    <property type="match status" value="1"/>
</dbReference>
<feature type="compositionally biased region" description="Basic and acidic residues" evidence="5">
    <location>
        <begin position="1"/>
        <end position="10"/>
    </location>
</feature>
<dbReference type="PANTHER" id="PTHR24421:SF59">
    <property type="entry name" value="OXYGEN SENSOR HISTIDINE KINASE NREB"/>
    <property type="match status" value="1"/>
</dbReference>
<dbReference type="SMART" id="SM00421">
    <property type="entry name" value="HTH_LUXR"/>
    <property type="match status" value="1"/>
</dbReference>
<dbReference type="PROSITE" id="PS50110">
    <property type="entry name" value="RESPONSE_REGULATORY"/>
    <property type="match status" value="1"/>
</dbReference>
<dbReference type="Pfam" id="PF00196">
    <property type="entry name" value="GerE"/>
    <property type="match status" value="1"/>
</dbReference>